<dbReference type="Proteomes" id="UP001159363">
    <property type="component" value="Chromosome 16"/>
</dbReference>
<sequence length="580" mass="65341">MRKQGETGDPRENLPTSEHRPARFPRVKSRGRTRRESEPGSPRWEAIGLTTASPRPPLSQHVVHWLQDARSAQSDPESARVRVARESEHTFELRHGLIISCVAVSRGVYILVTARLVSWLNIRPRCQPGPISGAYVENRYKTARRPDLWAMCSLRSGEGKLPHPAERYNCCNRMGGIRALTRARAHPPALSFGNDERARSEADEKHDAGERRMETSIVTLELGYLEHYALKGTRVVRARRAILELELQRGIRNVGNNRDWTTESNKTLRQCCSTGLVISGDDITPNVGIGLDILSTYSSAPTANPWWWIQMCVRGRRSSNPREGWVQLTQHLAHILADLGQHSATSGTHLVAIIDSNDIQVHAPPCPEKTRTQDLSRLRWETQATSQRSTTVVRAMRFSRLDCRLARGDRKHILLSSSSLPSTSNCHPCSLELTHGDPGPPGDAGWSRVRCTLQASAGGDKDHTPNPDQRLQESYGVLGHSPNQRSENEFRRPNWGIGSADIISLDPTEYRTVKAVHDKPGCPYVCVWRREGRIEKDRQREKVIKRGREKYVREVFDGYARTGMSQMRFVTLQICIGETN</sequence>
<gene>
    <name evidence="2" type="ORF">PR048_033599</name>
</gene>
<feature type="region of interest" description="Disordered" evidence="1">
    <location>
        <begin position="1"/>
        <end position="56"/>
    </location>
</feature>
<reference evidence="2 3" key="1">
    <citation type="submission" date="2023-02" db="EMBL/GenBank/DDBJ databases">
        <title>LHISI_Scaffold_Assembly.</title>
        <authorList>
            <person name="Stuart O.P."/>
            <person name="Cleave R."/>
            <person name="Magrath M.J.L."/>
            <person name="Mikheyev A.S."/>
        </authorList>
    </citation>
    <scope>NUCLEOTIDE SEQUENCE [LARGE SCALE GENOMIC DNA]</scope>
    <source>
        <strain evidence="2">Daus_M_001</strain>
        <tissue evidence="2">Leg muscle</tissue>
    </source>
</reference>
<keyword evidence="3" id="KW-1185">Reference proteome</keyword>
<feature type="region of interest" description="Disordered" evidence="1">
    <location>
        <begin position="190"/>
        <end position="211"/>
    </location>
</feature>
<evidence type="ECO:0000256" key="1">
    <source>
        <dbReference type="SAM" id="MobiDB-lite"/>
    </source>
</evidence>
<proteinExistence type="predicted"/>
<accession>A0ABQ9G0S0</accession>
<evidence type="ECO:0000313" key="3">
    <source>
        <dbReference type="Proteomes" id="UP001159363"/>
    </source>
</evidence>
<name>A0ABQ9G0S0_9NEOP</name>
<evidence type="ECO:0000313" key="2">
    <source>
        <dbReference type="EMBL" id="KAJ8866075.1"/>
    </source>
</evidence>
<comment type="caution">
    <text evidence="2">The sequence shown here is derived from an EMBL/GenBank/DDBJ whole genome shotgun (WGS) entry which is preliminary data.</text>
</comment>
<feature type="compositionally biased region" description="Basic and acidic residues" evidence="1">
    <location>
        <begin position="194"/>
        <end position="211"/>
    </location>
</feature>
<dbReference type="EMBL" id="JARBHB010000017">
    <property type="protein sequence ID" value="KAJ8866075.1"/>
    <property type="molecule type" value="Genomic_DNA"/>
</dbReference>
<feature type="compositionally biased region" description="Basic residues" evidence="1">
    <location>
        <begin position="22"/>
        <end position="33"/>
    </location>
</feature>
<organism evidence="2 3">
    <name type="scientific">Dryococelus australis</name>
    <dbReference type="NCBI Taxonomy" id="614101"/>
    <lineage>
        <taxon>Eukaryota</taxon>
        <taxon>Metazoa</taxon>
        <taxon>Ecdysozoa</taxon>
        <taxon>Arthropoda</taxon>
        <taxon>Hexapoda</taxon>
        <taxon>Insecta</taxon>
        <taxon>Pterygota</taxon>
        <taxon>Neoptera</taxon>
        <taxon>Polyneoptera</taxon>
        <taxon>Phasmatodea</taxon>
        <taxon>Verophasmatodea</taxon>
        <taxon>Anareolatae</taxon>
        <taxon>Phasmatidae</taxon>
        <taxon>Eurycanthinae</taxon>
        <taxon>Dryococelus</taxon>
    </lineage>
</organism>
<feature type="compositionally biased region" description="Basic and acidic residues" evidence="1">
    <location>
        <begin position="1"/>
        <end position="21"/>
    </location>
</feature>
<protein>
    <submittedName>
        <fullName evidence="2">Uncharacterized protein</fullName>
    </submittedName>
</protein>